<dbReference type="InterPro" id="IPR056789">
    <property type="entry name" value="LRR_R13L1-DRL21"/>
</dbReference>
<dbReference type="PaxDb" id="65489-OBART04G07210.1"/>
<keyword evidence="3" id="KW-0611">Plant defense</keyword>
<dbReference type="InterPro" id="IPR042197">
    <property type="entry name" value="Apaf_helical"/>
</dbReference>
<evidence type="ECO:0000256" key="1">
    <source>
        <dbReference type="ARBA" id="ARBA00022614"/>
    </source>
</evidence>
<dbReference type="AlphaFoldDB" id="A0A0D3FU30"/>
<keyword evidence="8" id="KW-1185">Reference proteome</keyword>
<dbReference type="InterPro" id="IPR032675">
    <property type="entry name" value="LRR_dom_sf"/>
</dbReference>
<dbReference type="InterPro" id="IPR058922">
    <property type="entry name" value="WHD_DRP"/>
</dbReference>
<evidence type="ECO:0000259" key="5">
    <source>
        <dbReference type="Pfam" id="PF23559"/>
    </source>
</evidence>
<dbReference type="Gene3D" id="3.80.10.10">
    <property type="entry name" value="Ribonuclease Inhibitor"/>
    <property type="match status" value="2"/>
</dbReference>
<name>A0A0D3FU30_9ORYZ</name>
<sequence length="1083" mass="123181">MEMLQSLINIREAVSTVINFGEASKLEKDLSCLQVSLDKARAVIYRGEWGRFKNKDLAALLWHLKEATYDAEDLLRESNDQVLRQKMEDADRSLAGQFFSSSLNVVQTLIGGSKTRIKEVQDKLNKAVADLEGELNSVGLNFGIVQHMPATSSVIGVPQVFGRDEERDLVIEKLGVMIGRDNERDLVIEKMGVPLTRFVAAGAKGKRAAGGTVAKSASTPKRLKGESSRAGPIISQSKCIGNVSILPIFGIGGVGKTTLAQYIYNDERVRSHFRMRTWVCVSDLFDKKRIIEEIFKSITKKDSSQHSSNDLQEELKKKLKSQKFLLVLDDIWSITNREWEELNALLKDGLKGSMILVTTRLQNVANLVCTNNFEPFELKGLDEDKFWNFFKNCAFGQKRPADSECNNLHEIGQSIASRLCGSPLAAKTLGRLLNMELTVRHWETIEKSELWELPHQENEILPALQLSYLYLPRELKRCFAFCSMFPKDYSFERDEIVDIWVAESLVELVSGERTRPEDIGIRYLDDLRSRFLLQSDPKYPDKSRYVMHDLIHDMAQSVSVNECLLLQDLSSRNEGRKLHAVRHMSVLVADESLNNELRDIQYLNKLHSLWFGISLKVEITWFNQLSNILFMSLKGCKLVKLPESIGELHSLRYLDISHSRVKELPEKFWRLYSLQVVDASRSSLRVISPDVTKLINLRRLALPDYCALKLSVLTRLGNLSRLRNLKYFTVAPRNGREIGELKDMDKLSGTLTIKSICNVKSKEEASEARLVDKQYLKALELRWRESDGYNVMSSENGVLEGLCPPRRIERLVVINFRGDSFCPSWFKPESLPTIRSLILTRCHCLKSLSIPSLPSLEHLMLAELPIEELTVFADDTPSGSTDCDRTQHPSSSNGIVCFRGLTRVCLSECNGLRNLDQFLFPDYLPSIKSIDIWKCLRLVPIPSFVGFDRLQDLKIWHCYEVCPQEMVLPSSLQRLSILNCGELDRSFPTCLQALTSLTVLHLDGCNNMESIPIGTNFQVQYLHLKKCLKLSSIGGAHALSSLRYVSISECPELLHQVQQPFERDLLTKEEKELLHNFLRLIDY</sequence>
<dbReference type="SUPFAM" id="SSF52047">
    <property type="entry name" value="RNI-like"/>
    <property type="match status" value="1"/>
</dbReference>
<dbReference type="SUPFAM" id="SSF52058">
    <property type="entry name" value="L domain-like"/>
    <property type="match status" value="1"/>
</dbReference>
<accession>A0A0D3FU30</accession>
<dbReference type="Proteomes" id="UP000026960">
    <property type="component" value="Chromosome 4"/>
</dbReference>
<evidence type="ECO:0000259" key="4">
    <source>
        <dbReference type="Pfam" id="PF00931"/>
    </source>
</evidence>
<feature type="domain" description="R13L1/DRL21-like LRR repeat region" evidence="6">
    <location>
        <begin position="738"/>
        <end position="863"/>
    </location>
</feature>
<dbReference type="Pfam" id="PF00931">
    <property type="entry name" value="NB-ARC"/>
    <property type="match status" value="1"/>
</dbReference>
<evidence type="ECO:0000313" key="8">
    <source>
        <dbReference type="Proteomes" id="UP000026960"/>
    </source>
</evidence>
<feature type="domain" description="Disease resistance protein winged helix" evidence="5">
    <location>
        <begin position="484"/>
        <end position="555"/>
    </location>
</feature>
<reference evidence="7" key="2">
    <citation type="submission" date="2015-03" db="UniProtKB">
        <authorList>
            <consortium name="EnsemblPlants"/>
        </authorList>
    </citation>
    <scope>IDENTIFICATION</scope>
</reference>
<dbReference type="GO" id="GO:0043531">
    <property type="term" value="F:ADP binding"/>
    <property type="evidence" value="ECO:0007669"/>
    <property type="project" value="InterPro"/>
</dbReference>
<dbReference type="SUPFAM" id="SSF52540">
    <property type="entry name" value="P-loop containing nucleoside triphosphate hydrolases"/>
    <property type="match status" value="1"/>
</dbReference>
<dbReference type="InterPro" id="IPR036388">
    <property type="entry name" value="WH-like_DNA-bd_sf"/>
</dbReference>
<reference evidence="7" key="1">
    <citation type="journal article" date="2009" name="Rice">
        <title>De Novo Next Generation Sequencing of Plant Genomes.</title>
        <authorList>
            <person name="Rounsley S."/>
            <person name="Marri P.R."/>
            <person name="Yu Y."/>
            <person name="He R."/>
            <person name="Sisneros N."/>
            <person name="Goicoechea J.L."/>
            <person name="Lee S.J."/>
            <person name="Angelova A."/>
            <person name="Kudrna D."/>
            <person name="Luo M."/>
            <person name="Affourtit J."/>
            <person name="Desany B."/>
            <person name="Knight J."/>
            <person name="Niazi F."/>
            <person name="Egholm M."/>
            <person name="Wing R.A."/>
        </authorList>
    </citation>
    <scope>NUCLEOTIDE SEQUENCE [LARGE SCALE GENOMIC DNA]</scope>
    <source>
        <strain evidence="7">cv. IRGC 105608</strain>
    </source>
</reference>
<dbReference type="PANTHER" id="PTHR36766:SF40">
    <property type="entry name" value="DISEASE RESISTANCE PROTEIN RGA3"/>
    <property type="match status" value="1"/>
</dbReference>
<dbReference type="Gramene" id="OBART04G07210.1">
    <property type="protein sequence ID" value="OBART04G07210.1"/>
    <property type="gene ID" value="OBART04G07210"/>
</dbReference>
<evidence type="ECO:0000259" key="6">
    <source>
        <dbReference type="Pfam" id="PF25019"/>
    </source>
</evidence>
<dbReference type="Gene3D" id="3.40.50.300">
    <property type="entry name" value="P-loop containing nucleotide triphosphate hydrolases"/>
    <property type="match status" value="1"/>
</dbReference>
<dbReference type="EnsemblPlants" id="OBART04G07210.1">
    <property type="protein sequence ID" value="OBART04G07210.1"/>
    <property type="gene ID" value="OBART04G07210"/>
</dbReference>
<dbReference type="HOGENOM" id="CLU_000837_8_8_1"/>
<evidence type="ECO:0000313" key="7">
    <source>
        <dbReference type="EnsemblPlants" id="OBART04G07210.1"/>
    </source>
</evidence>
<dbReference type="Gene3D" id="1.10.10.10">
    <property type="entry name" value="Winged helix-like DNA-binding domain superfamily/Winged helix DNA-binding domain"/>
    <property type="match status" value="1"/>
</dbReference>
<keyword evidence="1" id="KW-0433">Leucine-rich repeat</keyword>
<evidence type="ECO:0000256" key="2">
    <source>
        <dbReference type="ARBA" id="ARBA00022737"/>
    </source>
</evidence>
<proteinExistence type="predicted"/>
<dbReference type="STRING" id="65489.A0A0D3FU30"/>
<evidence type="ECO:0000256" key="3">
    <source>
        <dbReference type="ARBA" id="ARBA00022821"/>
    </source>
</evidence>
<dbReference type="InterPro" id="IPR002182">
    <property type="entry name" value="NB-ARC"/>
</dbReference>
<organism evidence="7">
    <name type="scientific">Oryza barthii</name>
    <dbReference type="NCBI Taxonomy" id="65489"/>
    <lineage>
        <taxon>Eukaryota</taxon>
        <taxon>Viridiplantae</taxon>
        <taxon>Streptophyta</taxon>
        <taxon>Embryophyta</taxon>
        <taxon>Tracheophyta</taxon>
        <taxon>Spermatophyta</taxon>
        <taxon>Magnoliopsida</taxon>
        <taxon>Liliopsida</taxon>
        <taxon>Poales</taxon>
        <taxon>Poaceae</taxon>
        <taxon>BOP clade</taxon>
        <taxon>Oryzoideae</taxon>
        <taxon>Oryzeae</taxon>
        <taxon>Oryzinae</taxon>
        <taxon>Oryza</taxon>
    </lineage>
</organism>
<dbReference type="PANTHER" id="PTHR36766">
    <property type="entry name" value="PLANT BROAD-SPECTRUM MILDEW RESISTANCE PROTEIN RPW8"/>
    <property type="match status" value="1"/>
</dbReference>
<evidence type="ECO:0008006" key="9">
    <source>
        <dbReference type="Google" id="ProtNLM"/>
    </source>
</evidence>
<dbReference type="InterPro" id="IPR027417">
    <property type="entry name" value="P-loop_NTPase"/>
</dbReference>
<dbReference type="GO" id="GO:0006952">
    <property type="term" value="P:defense response"/>
    <property type="evidence" value="ECO:0007669"/>
    <property type="project" value="UniProtKB-KW"/>
</dbReference>
<keyword evidence="2" id="KW-0677">Repeat</keyword>
<feature type="domain" description="NB-ARC" evidence="4">
    <location>
        <begin position="242"/>
        <end position="397"/>
    </location>
</feature>
<dbReference type="Gene3D" id="1.10.8.430">
    <property type="entry name" value="Helical domain of apoptotic protease-activating factors"/>
    <property type="match status" value="1"/>
</dbReference>
<dbReference type="Pfam" id="PF25019">
    <property type="entry name" value="LRR_R13L1-DRL21"/>
    <property type="match status" value="1"/>
</dbReference>
<protein>
    <recommendedName>
        <fullName evidence="9">NB-ARC domain-containing protein</fullName>
    </recommendedName>
</protein>
<dbReference type="Pfam" id="PF23559">
    <property type="entry name" value="WHD_DRP"/>
    <property type="match status" value="1"/>
</dbReference>
<dbReference type="FunFam" id="3.40.50.300:FF:001091">
    <property type="entry name" value="Probable disease resistance protein At1g61300"/>
    <property type="match status" value="1"/>
</dbReference>
<dbReference type="eggNOG" id="KOG4658">
    <property type="taxonomic scope" value="Eukaryota"/>
</dbReference>
<dbReference type="PRINTS" id="PR00364">
    <property type="entry name" value="DISEASERSIST"/>
</dbReference>